<name>A0A0A9FD88_ARUDO</name>
<dbReference type="EMBL" id="GBRH01188732">
    <property type="protein sequence ID" value="JAE09164.1"/>
    <property type="molecule type" value="Transcribed_RNA"/>
</dbReference>
<protein>
    <submittedName>
        <fullName evidence="1">Uncharacterized protein</fullName>
    </submittedName>
</protein>
<sequence>MRLLQLLVVLLVAGRRHRHLRLRRVLLEVEREREVVGPRRGRTRRRRRSRGFKVGHGCSVEHPILLRFNERKQP</sequence>
<organism evidence="1">
    <name type="scientific">Arundo donax</name>
    <name type="common">Giant reed</name>
    <name type="synonym">Donax arundinaceus</name>
    <dbReference type="NCBI Taxonomy" id="35708"/>
    <lineage>
        <taxon>Eukaryota</taxon>
        <taxon>Viridiplantae</taxon>
        <taxon>Streptophyta</taxon>
        <taxon>Embryophyta</taxon>
        <taxon>Tracheophyta</taxon>
        <taxon>Spermatophyta</taxon>
        <taxon>Magnoliopsida</taxon>
        <taxon>Liliopsida</taxon>
        <taxon>Poales</taxon>
        <taxon>Poaceae</taxon>
        <taxon>PACMAD clade</taxon>
        <taxon>Arundinoideae</taxon>
        <taxon>Arundineae</taxon>
        <taxon>Arundo</taxon>
    </lineage>
</organism>
<evidence type="ECO:0000313" key="1">
    <source>
        <dbReference type="EMBL" id="JAE09164.1"/>
    </source>
</evidence>
<proteinExistence type="predicted"/>
<accession>A0A0A9FD88</accession>
<reference evidence="1" key="1">
    <citation type="submission" date="2014-09" db="EMBL/GenBank/DDBJ databases">
        <authorList>
            <person name="Magalhaes I.L.F."/>
            <person name="Oliveira U."/>
            <person name="Santos F.R."/>
            <person name="Vidigal T.H.D.A."/>
            <person name="Brescovit A.D."/>
            <person name="Santos A.J."/>
        </authorList>
    </citation>
    <scope>NUCLEOTIDE SEQUENCE</scope>
    <source>
        <tissue evidence="1">Shoot tissue taken approximately 20 cm above the soil surface</tissue>
    </source>
</reference>
<dbReference type="AlphaFoldDB" id="A0A0A9FD88"/>
<reference evidence="1" key="2">
    <citation type="journal article" date="2015" name="Data Brief">
        <title>Shoot transcriptome of the giant reed, Arundo donax.</title>
        <authorList>
            <person name="Barrero R.A."/>
            <person name="Guerrero F.D."/>
            <person name="Moolhuijzen P."/>
            <person name="Goolsby J.A."/>
            <person name="Tidwell J."/>
            <person name="Bellgard S.E."/>
            <person name="Bellgard M.I."/>
        </authorList>
    </citation>
    <scope>NUCLEOTIDE SEQUENCE</scope>
    <source>
        <tissue evidence="1">Shoot tissue taken approximately 20 cm above the soil surface</tissue>
    </source>
</reference>